<dbReference type="FunFam" id="1.25.40.10:FF:000031">
    <property type="entry name" value="Pentatricopeptide repeat-containing protein mitochondrial"/>
    <property type="match status" value="1"/>
</dbReference>
<protein>
    <recommendedName>
        <fullName evidence="3">DYW domain-containing protein</fullName>
    </recommendedName>
</protein>
<dbReference type="InterPro" id="IPR011990">
    <property type="entry name" value="TPR-like_helical_dom_sf"/>
</dbReference>
<reference evidence="4 5" key="1">
    <citation type="submission" date="2017-09" db="EMBL/GenBank/DDBJ databases">
        <title>WGS assembly of Aquilegia coerulea Goldsmith.</title>
        <authorList>
            <person name="Hodges S."/>
            <person name="Kramer E."/>
            <person name="Nordborg M."/>
            <person name="Tomkins J."/>
            <person name="Borevitz J."/>
            <person name="Derieg N."/>
            <person name="Yan J."/>
            <person name="Mihaltcheva S."/>
            <person name="Hayes R.D."/>
            <person name="Rokhsar D."/>
        </authorList>
    </citation>
    <scope>NUCLEOTIDE SEQUENCE [LARGE SCALE GENOMIC DNA]</scope>
    <source>
        <strain evidence="5">cv. Goldsmith</strain>
    </source>
</reference>
<dbReference type="EMBL" id="KZ305027">
    <property type="protein sequence ID" value="PIA52447.1"/>
    <property type="molecule type" value="Genomic_DNA"/>
</dbReference>
<evidence type="ECO:0000256" key="2">
    <source>
        <dbReference type="PROSITE-ProRule" id="PRU00708"/>
    </source>
</evidence>
<accession>A0A2G5EA64</accession>
<feature type="domain" description="DYW" evidence="3">
    <location>
        <begin position="595"/>
        <end position="687"/>
    </location>
</feature>
<dbReference type="PANTHER" id="PTHR47926:SF426">
    <property type="entry name" value="TETRATRICOPEPTIDE-LIKE HELICAL DOMAIN SUPERFAMILY, DYW DOMAIN-CONTAINING PROTEIN"/>
    <property type="match status" value="1"/>
</dbReference>
<proteinExistence type="predicted"/>
<feature type="repeat" description="PPR" evidence="2">
    <location>
        <begin position="244"/>
        <end position="278"/>
    </location>
</feature>
<keyword evidence="1" id="KW-0677">Repeat</keyword>
<dbReference type="Pfam" id="PF14432">
    <property type="entry name" value="DYW_deaminase"/>
    <property type="match status" value="1"/>
</dbReference>
<dbReference type="InterPro" id="IPR032867">
    <property type="entry name" value="DYW_dom"/>
</dbReference>
<dbReference type="Pfam" id="PF20431">
    <property type="entry name" value="E_motif"/>
    <property type="match status" value="1"/>
</dbReference>
<dbReference type="FunFam" id="1.25.40.10:FF:000344">
    <property type="entry name" value="Pentatricopeptide repeat-containing protein"/>
    <property type="match status" value="1"/>
</dbReference>
<dbReference type="PANTHER" id="PTHR47926">
    <property type="entry name" value="PENTATRICOPEPTIDE REPEAT-CONTAINING PROTEIN"/>
    <property type="match status" value="1"/>
</dbReference>
<dbReference type="Pfam" id="PF13041">
    <property type="entry name" value="PPR_2"/>
    <property type="match status" value="3"/>
</dbReference>
<dbReference type="AlphaFoldDB" id="A0A2G5EA64"/>
<feature type="repeat" description="PPR" evidence="2">
    <location>
        <begin position="279"/>
        <end position="313"/>
    </location>
</feature>
<keyword evidence="5" id="KW-1185">Reference proteome</keyword>
<dbReference type="NCBIfam" id="TIGR00756">
    <property type="entry name" value="PPR"/>
    <property type="match status" value="6"/>
</dbReference>
<feature type="repeat" description="PPR" evidence="2">
    <location>
        <begin position="451"/>
        <end position="481"/>
    </location>
</feature>
<dbReference type="PROSITE" id="PS51375">
    <property type="entry name" value="PPR"/>
    <property type="match status" value="7"/>
</dbReference>
<feature type="repeat" description="PPR" evidence="2">
    <location>
        <begin position="415"/>
        <end position="445"/>
    </location>
</feature>
<name>A0A2G5EA64_AQUCA</name>
<gene>
    <name evidence="4" type="ORF">AQUCO_01000371v1</name>
</gene>
<dbReference type="GO" id="GO:0008270">
    <property type="term" value="F:zinc ion binding"/>
    <property type="evidence" value="ECO:0007669"/>
    <property type="project" value="InterPro"/>
</dbReference>
<dbReference type="GO" id="GO:0009451">
    <property type="term" value="P:RNA modification"/>
    <property type="evidence" value="ECO:0007669"/>
    <property type="project" value="InterPro"/>
</dbReference>
<dbReference type="Gene3D" id="1.25.40.10">
    <property type="entry name" value="Tetratricopeptide repeat domain"/>
    <property type="match status" value="5"/>
</dbReference>
<feature type="repeat" description="PPR" evidence="2">
    <location>
        <begin position="41"/>
        <end position="75"/>
    </location>
</feature>
<dbReference type="InParanoid" id="A0A2G5EA64"/>
<dbReference type="FunFam" id="1.25.40.10:FF:003116">
    <property type="entry name" value="Uncharacterized protein"/>
    <property type="match status" value="1"/>
</dbReference>
<dbReference type="GO" id="GO:0003723">
    <property type="term" value="F:RNA binding"/>
    <property type="evidence" value="ECO:0007669"/>
    <property type="project" value="InterPro"/>
</dbReference>
<evidence type="ECO:0000259" key="3">
    <source>
        <dbReference type="Pfam" id="PF14432"/>
    </source>
</evidence>
<organism evidence="4 5">
    <name type="scientific">Aquilegia coerulea</name>
    <name type="common">Rocky mountain columbine</name>
    <dbReference type="NCBI Taxonomy" id="218851"/>
    <lineage>
        <taxon>Eukaryota</taxon>
        <taxon>Viridiplantae</taxon>
        <taxon>Streptophyta</taxon>
        <taxon>Embryophyta</taxon>
        <taxon>Tracheophyta</taxon>
        <taxon>Spermatophyta</taxon>
        <taxon>Magnoliopsida</taxon>
        <taxon>Ranunculales</taxon>
        <taxon>Ranunculaceae</taxon>
        <taxon>Thalictroideae</taxon>
        <taxon>Aquilegia</taxon>
    </lineage>
</organism>
<sequence length="687" mass="77131">MVTKLATNLPANLCQKFLKTYLNTGDLESARHLFDKIPQPDLKTWTILVTAYTKQGYPEESIKLYTKLRQKNNIRVDSLVLLSVVKACAVLSDVVKAKEIHEDAIKVGFGSDIVLGNALIDMYGKCRYFEGAKRVFNELHMKDVISWTSMLACYVKCGLPKDALCVFRQMGLNGMRPNSITVSSVLPACSDLKYLNSGKEIHGFVIRNGMGHNVFISSGIVDMYANCLSIRKAQLVFDGMSQRDSVSWNVLLTSYFSNGDCEKAMNLFHQMKSEGVKLNSASWNSMIGGCMQNGRTEQALRLLVQMQDFGFKPNHITISSVLPACTDLESSKGGKEIHGYSFRHWFIHDMMVGTALVLMYAKCGNLNLSQRVFNSLPRKDTVAWNTIILANSMHGKGEEALLLFHKMIKSGIKPNSVTFTGVLSGCSHSRLVEEARFLFESMSRDHKIEPDADHYSSMVDVLSRAGRLEEAYDFIQKMPVEPTAGAWGALLGACRVYKNVDIGRIAAERLFVIEPDNPGNYVLLSNIFVAAKQWDNASHIRKLMRDRGIKKLPGISWVQVKNKIHSFSAGDKRNNQSDKIYEFLEELGEKMRRSGYLPNTDFVLQDVDQEEKEDVLCSHSEKLAVAFAILNLSGGSSICVFKNLRVCGDCHTAIKFMSKIVGVQITLRDSLRFHHFRDGFCSCRDFW</sequence>
<evidence type="ECO:0000256" key="1">
    <source>
        <dbReference type="ARBA" id="ARBA00022737"/>
    </source>
</evidence>
<dbReference type="FunFam" id="1.25.40.10:FF:000366">
    <property type="entry name" value="Pentatricopeptide (PPR) repeat-containing protein"/>
    <property type="match status" value="1"/>
</dbReference>
<evidence type="ECO:0000313" key="4">
    <source>
        <dbReference type="EMBL" id="PIA52447.1"/>
    </source>
</evidence>
<feature type="repeat" description="PPR" evidence="2">
    <location>
        <begin position="380"/>
        <end position="414"/>
    </location>
</feature>
<dbReference type="STRING" id="218851.A0A2G5EA64"/>
<dbReference type="SUPFAM" id="SSF48452">
    <property type="entry name" value="TPR-like"/>
    <property type="match status" value="1"/>
</dbReference>
<dbReference type="OrthoDB" id="428658at2759"/>
<dbReference type="Proteomes" id="UP000230069">
    <property type="component" value="Unassembled WGS sequence"/>
</dbReference>
<dbReference type="Pfam" id="PF01535">
    <property type="entry name" value="PPR"/>
    <property type="match status" value="3"/>
</dbReference>
<feature type="repeat" description="PPR" evidence="2">
    <location>
        <begin position="143"/>
        <end position="177"/>
    </location>
</feature>
<dbReference type="InterPro" id="IPR046848">
    <property type="entry name" value="E_motif"/>
</dbReference>
<evidence type="ECO:0000313" key="5">
    <source>
        <dbReference type="Proteomes" id="UP000230069"/>
    </source>
</evidence>
<dbReference type="InterPro" id="IPR046960">
    <property type="entry name" value="PPR_At4g14850-like_plant"/>
</dbReference>
<dbReference type="InterPro" id="IPR002885">
    <property type="entry name" value="PPR_rpt"/>
</dbReference>